<protein>
    <submittedName>
        <fullName evidence="1">Uncharacterized protein</fullName>
    </submittedName>
</protein>
<organism evidence="1 2">
    <name type="scientific">Meiothermus hypogaeus NBRC 106114</name>
    <dbReference type="NCBI Taxonomy" id="1227553"/>
    <lineage>
        <taxon>Bacteria</taxon>
        <taxon>Thermotogati</taxon>
        <taxon>Deinococcota</taxon>
        <taxon>Deinococci</taxon>
        <taxon>Thermales</taxon>
        <taxon>Thermaceae</taxon>
        <taxon>Meiothermus</taxon>
    </lineage>
</organism>
<sequence>MHGQKSVPKRIFLDPNAIHWLATQWVNAKLAKLRHAEFVKPWRPICQVAPSGRSTPMHTKLATVTNML</sequence>
<dbReference type="EMBL" id="BJXL01000120">
    <property type="protein sequence ID" value="GEM84680.1"/>
    <property type="molecule type" value="Genomic_DNA"/>
</dbReference>
<dbReference type="Proteomes" id="UP000321197">
    <property type="component" value="Unassembled WGS sequence"/>
</dbReference>
<reference evidence="1 2" key="1">
    <citation type="submission" date="2019-07" db="EMBL/GenBank/DDBJ databases">
        <title>Whole genome shotgun sequence of Meiothermus hypogaeus NBRC 106114.</title>
        <authorList>
            <person name="Hosoyama A."/>
            <person name="Uohara A."/>
            <person name="Ohji S."/>
            <person name="Ichikawa N."/>
        </authorList>
    </citation>
    <scope>NUCLEOTIDE SEQUENCE [LARGE SCALE GENOMIC DNA]</scope>
    <source>
        <strain evidence="1 2">NBRC 106114</strain>
    </source>
</reference>
<evidence type="ECO:0000313" key="2">
    <source>
        <dbReference type="Proteomes" id="UP000321197"/>
    </source>
</evidence>
<evidence type="ECO:0000313" key="1">
    <source>
        <dbReference type="EMBL" id="GEM84680.1"/>
    </source>
</evidence>
<dbReference type="AlphaFoldDB" id="A0A511R4Z4"/>
<accession>A0A511R4Z4</accession>
<name>A0A511R4Z4_9DEIN</name>
<proteinExistence type="predicted"/>
<gene>
    <name evidence="1" type="ORF">MHY01S_28460</name>
</gene>
<comment type="caution">
    <text evidence="1">The sequence shown here is derived from an EMBL/GenBank/DDBJ whole genome shotgun (WGS) entry which is preliminary data.</text>
</comment>